<dbReference type="Xenbase" id="XB-GENE-29096555">
    <property type="gene designation" value="LOC116410899"/>
</dbReference>
<feature type="binding site" evidence="1">
    <location>
        <position position="147"/>
    </location>
    <ligand>
        <name>ATP</name>
        <dbReference type="ChEBI" id="CHEBI:30616"/>
    </ligand>
</feature>
<dbReference type="Proteomes" id="UP000008143">
    <property type="component" value="Chromosome 5"/>
</dbReference>
<keyword evidence="1" id="KW-0067">ATP-binding</keyword>
<gene>
    <name evidence="4 5" type="primary">LOC116410899</name>
</gene>
<dbReference type="OrthoDB" id="6108017at2759"/>
<dbReference type="InterPro" id="IPR050285">
    <property type="entry name" value="STE20_Ser/Thr_kinase"/>
</dbReference>
<dbReference type="KEGG" id="xtr:116410899"/>
<organism evidence="3 4">
    <name type="scientific">Xenopus tropicalis</name>
    <name type="common">Western clawed frog</name>
    <name type="synonym">Silurana tropicalis</name>
    <dbReference type="NCBI Taxonomy" id="8364"/>
    <lineage>
        <taxon>Eukaryota</taxon>
        <taxon>Metazoa</taxon>
        <taxon>Chordata</taxon>
        <taxon>Craniata</taxon>
        <taxon>Vertebrata</taxon>
        <taxon>Euteleostomi</taxon>
        <taxon>Amphibia</taxon>
        <taxon>Batrachia</taxon>
        <taxon>Anura</taxon>
        <taxon>Pipoidea</taxon>
        <taxon>Pipidae</taxon>
        <taxon>Xenopodinae</taxon>
        <taxon>Xenopus</taxon>
        <taxon>Silurana</taxon>
    </lineage>
</organism>
<dbReference type="GO" id="GO:0004674">
    <property type="term" value="F:protein serine/threonine kinase activity"/>
    <property type="evidence" value="ECO:0000318"/>
    <property type="project" value="GO_Central"/>
</dbReference>
<dbReference type="PANTHER" id="PTHR48015">
    <property type="entry name" value="SERINE/THREONINE-PROTEIN KINASE TAO"/>
    <property type="match status" value="1"/>
</dbReference>
<dbReference type="RefSeq" id="XP_031758345.1">
    <property type="nucleotide sequence ID" value="XM_031902485.1"/>
</dbReference>
<dbReference type="Pfam" id="PF00069">
    <property type="entry name" value="Pkinase"/>
    <property type="match status" value="1"/>
</dbReference>
<dbReference type="PANTHER" id="PTHR48015:SF45">
    <property type="entry name" value="MITOGEN-ACTIVATED PROTEIN KINASE KINASE KINASE KINASE 4-LIKE"/>
    <property type="match status" value="1"/>
</dbReference>
<dbReference type="GO" id="GO:0000165">
    <property type="term" value="P:MAPK cascade"/>
    <property type="evidence" value="ECO:0000318"/>
    <property type="project" value="GO_Central"/>
</dbReference>
<dbReference type="PROSITE" id="PS00107">
    <property type="entry name" value="PROTEIN_KINASE_ATP"/>
    <property type="match status" value="1"/>
</dbReference>
<evidence type="ECO:0000259" key="2">
    <source>
        <dbReference type="PROSITE" id="PS50011"/>
    </source>
</evidence>
<accession>A0A8J1JMT9</accession>
<dbReference type="GO" id="GO:0048812">
    <property type="term" value="P:neuron projection morphogenesis"/>
    <property type="evidence" value="ECO:0000318"/>
    <property type="project" value="GO_Central"/>
</dbReference>
<protein>
    <submittedName>
        <fullName evidence="4">Mitogen-activated protein kinase kinase kinase kinase 4-like</fullName>
    </submittedName>
</protein>
<keyword evidence="3" id="KW-1185">Reference proteome</keyword>
<name>A0A8J1JMT9_XENTR</name>
<evidence type="ECO:0000256" key="1">
    <source>
        <dbReference type="PROSITE-ProRule" id="PRU10141"/>
    </source>
</evidence>
<dbReference type="SUPFAM" id="SSF56112">
    <property type="entry name" value="Protein kinase-like (PK-like)"/>
    <property type="match status" value="1"/>
</dbReference>
<evidence type="ECO:0000313" key="5">
    <source>
        <dbReference type="Xenbase" id="XB-GENE-29096555"/>
    </source>
</evidence>
<evidence type="ECO:0000313" key="3">
    <source>
        <dbReference type="Proteomes" id="UP000008143"/>
    </source>
</evidence>
<dbReference type="AGR" id="Xenbase:XB-GENE-29096555"/>
<dbReference type="InterPro" id="IPR011009">
    <property type="entry name" value="Kinase-like_dom_sf"/>
</dbReference>
<keyword evidence="1" id="KW-0547">Nucleotide-binding</keyword>
<dbReference type="GO" id="GO:0005737">
    <property type="term" value="C:cytoplasm"/>
    <property type="evidence" value="ECO:0000318"/>
    <property type="project" value="GO_Central"/>
</dbReference>
<proteinExistence type="predicted"/>
<dbReference type="PROSITE" id="PS50011">
    <property type="entry name" value="PROTEIN_KINASE_DOM"/>
    <property type="match status" value="1"/>
</dbReference>
<evidence type="ECO:0000313" key="4">
    <source>
        <dbReference type="RefSeq" id="XP_031758345.1"/>
    </source>
</evidence>
<dbReference type="SMART" id="SM00220">
    <property type="entry name" value="S_TKc"/>
    <property type="match status" value="1"/>
</dbReference>
<dbReference type="Gene3D" id="1.10.510.10">
    <property type="entry name" value="Transferase(Phosphotransferase) domain 1"/>
    <property type="match status" value="1"/>
</dbReference>
<reference evidence="4" key="1">
    <citation type="submission" date="2025-08" db="UniProtKB">
        <authorList>
            <consortium name="RefSeq"/>
        </authorList>
    </citation>
    <scope>IDENTIFICATION</scope>
    <source>
        <strain evidence="4">Nigerian</strain>
        <tissue evidence="4">Liver and blood</tissue>
    </source>
</reference>
<feature type="domain" description="Protein kinase" evidence="2">
    <location>
        <begin position="118"/>
        <end position="381"/>
    </location>
</feature>
<dbReference type="GO" id="GO:0005524">
    <property type="term" value="F:ATP binding"/>
    <property type="evidence" value="ECO:0007669"/>
    <property type="project" value="UniProtKB-UniRule"/>
</dbReference>
<sequence>MSKTLKTSKISKMSKPKKIKAKTRKKDPIAIVELGNTTEEDANDNDYKIFNLCLQSLIFTFLVKMLRKLRDVFCSCLPCCRQPETTEAPEIPETPETPKALKKEKPKTCKYEDPRGILKLGEAIGEGATGLVCKGCHLKTNDTVAIKIINAEKAEDKEIKNEIEILQSYTEHKNIATFHGVYLNPVPKGREKLWIAMEYCGGGNIVELVSNTPYRSFHETWIAYIIREVLRALKYLHGQQVVHCDIKGLNIALTEDARVRLIDFGVSQKLNQGDTCKDPVGTPHWLAPEVWFAAGFETATYDYKCDIWSLGITAIEMAEGMCPLHSIEPEEVCIKILYDDPPTLRFPSKWSTEFNSFLGRCLQKDPKLRPSAGQLLKDPFVRKLKNVKTVRTEIQNLISRINKARDAEFTISESNFSN</sequence>
<dbReference type="InterPro" id="IPR000719">
    <property type="entry name" value="Prot_kinase_dom"/>
</dbReference>
<dbReference type="InterPro" id="IPR017441">
    <property type="entry name" value="Protein_kinase_ATP_BS"/>
</dbReference>
<dbReference type="Gene3D" id="3.30.200.20">
    <property type="entry name" value="Phosphorylase Kinase, domain 1"/>
    <property type="match status" value="1"/>
</dbReference>
<dbReference type="GO" id="GO:0043408">
    <property type="term" value="P:regulation of MAPK cascade"/>
    <property type="evidence" value="ECO:0000318"/>
    <property type="project" value="GO_Central"/>
</dbReference>
<dbReference type="GeneID" id="116410899"/>
<dbReference type="AlphaFoldDB" id="A0A8J1JMT9"/>